<dbReference type="EMBL" id="VSSQ01007787">
    <property type="protein sequence ID" value="MPM36974.1"/>
    <property type="molecule type" value="Genomic_DNA"/>
</dbReference>
<evidence type="ECO:0000313" key="2">
    <source>
        <dbReference type="EMBL" id="MPM36974.1"/>
    </source>
</evidence>
<protein>
    <submittedName>
        <fullName evidence="2">Uncharacterized protein</fullName>
    </submittedName>
</protein>
<evidence type="ECO:0000256" key="1">
    <source>
        <dbReference type="SAM" id="MobiDB-lite"/>
    </source>
</evidence>
<feature type="compositionally biased region" description="Basic and acidic residues" evidence="1">
    <location>
        <begin position="28"/>
        <end position="43"/>
    </location>
</feature>
<feature type="region of interest" description="Disordered" evidence="1">
    <location>
        <begin position="28"/>
        <end position="115"/>
    </location>
</feature>
<comment type="caution">
    <text evidence="2">The sequence shown here is derived from an EMBL/GenBank/DDBJ whole genome shotgun (WGS) entry which is preliminary data.</text>
</comment>
<reference evidence="2" key="1">
    <citation type="submission" date="2019-08" db="EMBL/GenBank/DDBJ databases">
        <authorList>
            <person name="Kucharzyk K."/>
            <person name="Murdoch R.W."/>
            <person name="Higgins S."/>
            <person name="Loffler F."/>
        </authorList>
    </citation>
    <scope>NUCLEOTIDE SEQUENCE</scope>
</reference>
<organism evidence="2">
    <name type="scientific">bioreactor metagenome</name>
    <dbReference type="NCBI Taxonomy" id="1076179"/>
    <lineage>
        <taxon>unclassified sequences</taxon>
        <taxon>metagenomes</taxon>
        <taxon>ecological metagenomes</taxon>
    </lineage>
</organism>
<sequence>MYRLIAFVVSGQLVTISVQAYSSGIFHQQKESVRDGQKREKSCNQKVTHAPTEVIQKGRHDHRNDSSRKSSRGIQQAHHQSFFGGEPIVDQQNRQKHSDRHHEQTEEDASQIKLP</sequence>
<dbReference type="AlphaFoldDB" id="A0A644ZGK1"/>
<proteinExistence type="predicted"/>
<name>A0A644ZGK1_9ZZZZ</name>
<accession>A0A644ZGK1</accession>
<gene>
    <name evidence="2" type="ORF">SDC9_83578</name>
</gene>
<feature type="compositionally biased region" description="Basic and acidic residues" evidence="1">
    <location>
        <begin position="56"/>
        <end position="68"/>
    </location>
</feature>